<comment type="caution">
    <text evidence="1">The sequence shown here is derived from an EMBL/GenBank/DDBJ whole genome shotgun (WGS) entry which is preliminary data.</text>
</comment>
<accession>A0A069D3A6</accession>
<proteinExistence type="predicted"/>
<dbReference type="SUPFAM" id="SSF55811">
    <property type="entry name" value="Nudix"/>
    <property type="match status" value="1"/>
</dbReference>
<organism evidence="1 2">
    <name type="scientific">Bacteroides graminisolvens DSM 19988 = JCM 15093</name>
    <dbReference type="NCBI Taxonomy" id="1121097"/>
    <lineage>
        <taxon>Bacteria</taxon>
        <taxon>Pseudomonadati</taxon>
        <taxon>Bacteroidota</taxon>
        <taxon>Bacteroidia</taxon>
        <taxon>Bacteroidales</taxon>
        <taxon>Bacteroidaceae</taxon>
        <taxon>Bacteroides</taxon>
    </lineage>
</organism>
<dbReference type="InterPro" id="IPR015797">
    <property type="entry name" value="NUDIX_hydrolase-like_dom_sf"/>
</dbReference>
<gene>
    <name evidence="1" type="ORF">JCM15093_2111</name>
</gene>
<sequence>MGGFLQKDESLDQAAKRVLYELTGLEKYIWIKSVSSVKLSAILVNGFYQLLIMH</sequence>
<dbReference type="EMBL" id="BAJS01000011">
    <property type="protein sequence ID" value="GAK36907.1"/>
    <property type="molecule type" value="Genomic_DNA"/>
</dbReference>
<protein>
    <recommendedName>
        <fullName evidence="3">Nudix hydrolase domain-containing protein</fullName>
    </recommendedName>
</protein>
<dbReference type="Proteomes" id="UP000027601">
    <property type="component" value="Unassembled WGS sequence"/>
</dbReference>
<dbReference type="Gene3D" id="3.90.79.10">
    <property type="entry name" value="Nucleoside Triphosphate Pyrophosphohydrolase"/>
    <property type="match status" value="1"/>
</dbReference>
<name>A0A069D3A6_9BACE</name>
<evidence type="ECO:0000313" key="2">
    <source>
        <dbReference type="Proteomes" id="UP000027601"/>
    </source>
</evidence>
<keyword evidence="2" id="KW-1185">Reference proteome</keyword>
<evidence type="ECO:0000313" key="1">
    <source>
        <dbReference type="EMBL" id="GAK36907.1"/>
    </source>
</evidence>
<reference evidence="1 2" key="1">
    <citation type="journal article" date="2015" name="Microbes Environ.">
        <title>Distribution and evolution of nitrogen fixation genes in the phylum bacteroidetes.</title>
        <authorList>
            <person name="Inoue J."/>
            <person name="Oshima K."/>
            <person name="Suda W."/>
            <person name="Sakamoto M."/>
            <person name="Iino T."/>
            <person name="Noda S."/>
            <person name="Hongoh Y."/>
            <person name="Hattori M."/>
            <person name="Ohkuma M."/>
        </authorList>
    </citation>
    <scope>NUCLEOTIDE SEQUENCE [LARGE SCALE GENOMIC DNA]</scope>
    <source>
        <strain evidence="1 2">JCM 15093</strain>
    </source>
</reference>
<dbReference type="AlphaFoldDB" id="A0A069D3A6"/>
<evidence type="ECO:0008006" key="3">
    <source>
        <dbReference type="Google" id="ProtNLM"/>
    </source>
</evidence>